<sequence length="98" mass="10575">MSLSSMGQLALTVKESLKSLTVDKNRENDGKALSIQTRYIDSVELSERAIQLSKQADTETAIEKKTETSLINNGQEVVPAANPLQDVFAKALALNALA</sequence>
<evidence type="ECO:0000313" key="2">
    <source>
        <dbReference type="Proteomes" id="UP000722750"/>
    </source>
</evidence>
<proteinExistence type="predicted"/>
<gene>
    <name evidence="1" type="ORF">MAG551_02184</name>
</gene>
<name>A0A941W4G0_9BACT</name>
<comment type="caution">
    <text evidence="1">The sequence shown here is derived from an EMBL/GenBank/DDBJ whole genome shotgun (WGS) entry which is preliminary data.</text>
</comment>
<dbReference type="Proteomes" id="UP000722750">
    <property type="component" value="Unassembled WGS sequence"/>
</dbReference>
<dbReference type="EMBL" id="JAANXD010000081">
    <property type="protein sequence ID" value="MBS1259118.1"/>
    <property type="molecule type" value="Genomic_DNA"/>
</dbReference>
<reference evidence="1" key="1">
    <citation type="journal article" date="2021" name="ISME J.">
        <title>Fine-scale metabolic discontinuity in a stratified prokaryote microbiome of a Red Sea deep halocline.</title>
        <authorList>
            <person name="Michoud G."/>
            <person name="Ngugi D.K."/>
            <person name="Barozzi A."/>
            <person name="Merlino G."/>
            <person name="Calleja M.L."/>
            <person name="Delgado-Huertas A."/>
            <person name="Moran X.A.G."/>
            <person name="Daffonchio D."/>
        </authorList>
    </citation>
    <scope>NUCLEOTIDE SEQUENCE</scope>
    <source>
        <strain evidence="1">SuakinDeep_MAG55_1</strain>
    </source>
</reference>
<accession>A0A941W4G0</accession>
<evidence type="ECO:0000313" key="1">
    <source>
        <dbReference type="EMBL" id="MBS1259118.1"/>
    </source>
</evidence>
<organism evidence="1 2">
    <name type="scientific">Candidatus Scalindua arabica</name>
    <dbReference type="NCBI Taxonomy" id="1127984"/>
    <lineage>
        <taxon>Bacteria</taxon>
        <taxon>Pseudomonadati</taxon>
        <taxon>Planctomycetota</taxon>
        <taxon>Candidatus Brocadiia</taxon>
        <taxon>Candidatus Brocadiales</taxon>
        <taxon>Candidatus Scalinduaceae</taxon>
        <taxon>Candidatus Scalindua</taxon>
    </lineage>
</organism>
<protein>
    <submittedName>
        <fullName evidence="1">Uncharacterized protein</fullName>
    </submittedName>
</protein>
<dbReference type="AlphaFoldDB" id="A0A941W4G0"/>